<dbReference type="Proteomes" id="UP000253919">
    <property type="component" value="Unassembled WGS sequence"/>
</dbReference>
<accession>A0A369QN62</accession>
<evidence type="ECO:0000313" key="3">
    <source>
        <dbReference type="Proteomes" id="UP000253919"/>
    </source>
</evidence>
<comment type="caution">
    <text evidence="2">The sequence shown here is derived from an EMBL/GenBank/DDBJ whole genome shotgun (WGS) entry which is preliminary data.</text>
</comment>
<proteinExistence type="predicted"/>
<sequence>MNTADYIHQIDIDPKAKDKNIWNYARGQNLIIITKDSDFSNRVLLSIPPPKVIHVRIGNKSMKEFYRIVDKCWQEVLHLIENHKLVTIYENQIEGVN</sequence>
<keyword evidence="3" id="KW-1185">Reference proteome</keyword>
<evidence type="ECO:0000313" key="2">
    <source>
        <dbReference type="EMBL" id="RDC64299.1"/>
    </source>
</evidence>
<dbReference type="EMBL" id="QASA01000001">
    <property type="protein sequence ID" value="RDC64299.1"/>
    <property type="molecule type" value="Genomic_DNA"/>
</dbReference>
<dbReference type="Pfam" id="PF18480">
    <property type="entry name" value="DUF5615"/>
    <property type="match status" value="1"/>
</dbReference>
<protein>
    <recommendedName>
        <fullName evidence="1">DUF5615 domain-containing protein</fullName>
    </recommendedName>
</protein>
<feature type="domain" description="DUF5615" evidence="1">
    <location>
        <begin position="5"/>
        <end position="88"/>
    </location>
</feature>
<name>A0A369QN62_9BACT</name>
<reference evidence="2 3" key="1">
    <citation type="submission" date="2018-04" db="EMBL/GenBank/DDBJ databases">
        <title>Adhaeribacter sp. HMF7616 genome sequencing and assembly.</title>
        <authorList>
            <person name="Kang H."/>
            <person name="Kang J."/>
            <person name="Cha I."/>
            <person name="Kim H."/>
            <person name="Joh K."/>
        </authorList>
    </citation>
    <scope>NUCLEOTIDE SEQUENCE [LARGE SCALE GENOMIC DNA]</scope>
    <source>
        <strain evidence="2 3">HMF7616</strain>
    </source>
</reference>
<dbReference type="InterPro" id="IPR041049">
    <property type="entry name" value="DUF5615"/>
</dbReference>
<dbReference type="AlphaFoldDB" id="A0A369QN62"/>
<dbReference type="RefSeq" id="WP_233507555.1">
    <property type="nucleotide sequence ID" value="NZ_QASA01000001.1"/>
</dbReference>
<gene>
    <name evidence="2" type="ORF">AHMF7616_02912</name>
</gene>
<evidence type="ECO:0000259" key="1">
    <source>
        <dbReference type="Pfam" id="PF18480"/>
    </source>
</evidence>
<organism evidence="2 3">
    <name type="scientific">Adhaeribacter pallidiroseus</name>
    <dbReference type="NCBI Taxonomy" id="2072847"/>
    <lineage>
        <taxon>Bacteria</taxon>
        <taxon>Pseudomonadati</taxon>
        <taxon>Bacteroidota</taxon>
        <taxon>Cytophagia</taxon>
        <taxon>Cytophagales</taxon>
        <taxon>Hymenobacteraceae</taxon>
        <taxon>Adhaeribacter</taxon>
    </lineage>
</organism>